<dbReference type="Gene3D" id="1.20.1250.20">
    <property type="entry name" value="MFS general substrate transporter like domains"/>
    <property type="match status" value="1"/>
</dbReference>
<feature type="compositionally biased region" description="Polar residues" evidence="5">
    <location>
        <begin position="77"/>
        <end position="94"/>
    </location>
</feature>
<sequence>MPTESNGSAYIMSFINAQSEEKILPMHNKSNSLKIHDDTYQEISHSNPNSPRNIGYIHQGLNNSSNNLTPSTSSASRLTPLSQKQNKNSLYNSKTKQDSLPKTDRPRFILLIILYLLQGVPIGLAFGSIPFLLKSSDLSYSDLGIFSLASYPYSLKLLWSPIVDSFFFKKVGRRRSWIIPVQTVSGLTLLFLGSTIDNVMQEVQSNLYRLTYTFFLLILLCATQDIAVDGWALTILSKDALSFASTAQTIGLNTGYFLSFTVFLAMNSPDFANSYIRKVPIDAGFWTLGQYLTFWGWCYLIVTILVAVLVPEDPPFADTEGSDKKFDENINSIPLVELERDLHTVNNPLHSHNPVVGGGDQSDHIGSGWKALVSVYSKMWKVLQLSNVKLFVIVHLISKFAFQVNESATNLKLLDKGFSKEDLAITVLIDFPFEIIFGYYAGTWSNGDEPLKPWLYAFLGRLLAAGFGQILVWGFPKSGKISTSYFICVILQHLLGSFMSTVQFVSICAFHTKIADPLIGGTYMTTLNTLSNLGGTWPKLIILYLIDNFTIANCIPEGDDEFDISKINVNNPFVKEPFYDCISTQNKNLCKSSGGVCHVSRDGYFSTNLLCITIGLFLYFGWIRKTMNYLQSLPITAWRVGKSYLPI</sequence>
<proteinExistence type="predicted"/>
<feature type="transmembrane region" description="Helical" evidence="6">
    <location>
        <begin position="485"/>
        <end position="505"/>
    </location>
</feature>
<gene>
    <name evidence="7" type="ORF">Cboi02_000184100</name>
</gene>
<reference evidence="7" key="1">
    <citation type="submission" date="2023-04" db="EMBL/GenBank/DDBJ databases">
        <title>Candida boidinii NBRC 10035.</title>
        <authorList>
            <person name="Ichikawa N."/>
            <person name="Sato H."/>
            <person name="Tonouchi N."/>
        </authorList>
    </citation>
    <scope>NUCLEOTIDE SEQUENCE</scope>
    <source>
        <strain evidence="7">NBRC 10035</strain>
    </source>
</reference>
<protein>
    <submittedName>
        <fullName evidence="7">Unnamed protein product</fullName>
    </submittedName>
</protein>
<dbReference type="AlphaFoldDB" id="A0A9W6SYJ2"/>
<feature type="transmembrane region" description="Helical" evidence="6">
    <location>
        <begin position="288"/>
        <end position="310"/>
    </location>
</feature>
<name>A0A9W6SYJ2_CANBO</name>
<dbReference type="EMBL" id="BSXN01000483">
    <property type="protein sequence ID" value="GME68752.1"/>
    <property type="molecule type" value="Genomic_DNA"/>
</dbReference>
<feature type="transmembrane region" description="Helical" evidence="6">
    <location>
        <begin position="382"/>
        <end position="402"/>
    </location>
</feature>
<dbReference type="GO" id="GO:0016020">
    <property type="term" value="C:membrane"/>
    <property type="evidence" value="ECO:0007669"/>
    <property type="project" value="UniProtKB-SubCell"/>
</dbReference>
<feature type="transmembrane region" description="Helical" evidence="6">
    <location>
        <begin position="177"/>
        <end position="195"/>
    </location>
</feature>
<evidence type="ECO:0000256" key="6">
    <source>
        <dbReference type="SAM" id="Phobius"/>
    </source>
</evidence>
<keyword evidence="3 6" id="KW-1133">Transmembrane helix</keyword>
<feature type="transmembrane region" description="Helical" evidence="6">
    <location>
        <begin position="207"/>
        <end position="227"/>
    </location>
</feature>
<dbReference type="Proteomes" id="UP001165120">
    <property type="component" value="Unassembled WGS sequence"/>
</dbReference>
<keyword evidence="2 6" id="KW-0812">Transmembrane</keyword>
<accession>A0A9W6SYJ2</accession>
<dbReference type="Pfam" id="PF13000">
    <property type="entry name" value="Acatn"/>
    <property type="match status" value="2"/>
</dbReference>
<dbReference type="PANTHER" id="PTHR12778:SF9">
    <property type="entry name" value="ACETYL-COENZYME A TRANSPORTER 1"/>
    <property type="match status" value="1"/>
</dbReference>
<dbReference type="InterPro" id="IPR024371">
    <property type="entry name" value="AcetylCoA_trans_1-like"/>
</dbReference>
<organism evidence="7 8">
    <name type="scientific">Candida boidinii</name>
    <name type="common">Yeast</name>
    <dbReference type="NCBI Taxonomy" id="5477"/>
    <lineage>
        <taxon>Eukaryota</taxon>
        <taxon>Fungi</taxon>
        <taxon>Dikarya</taxon>
        <taxon>Ascomycota</taxon>
        <taxon>Saccharomycotina</taxon>
        <taxon>Pichiomycetes</taxon>
        <taxon>Pichiales</taxon>
        <taxon>Pichiaceae</taxon>
        <taxon>Ogataea</taxon>
        <taxon>Ogataea/Candida clade</taxon>
    </lineage>
</organism>
<evidence type="ECO:0000256" key="1">
    <source>
        <dbReference type="ARBA" id="ARBA00004141"/>
    </source>
</evidence>
<dbReference type="GO" id="GO:0035348">
    <property type="term" value="P:acetyl-CoA transmembrane transport"/>
    <property type="evidence" value="ECO:0007669"/>
    <property type="project" value="InterPro"/>
</dbReference>
<keyword evidence="4 6" id="KW-0472">Membrane</keyword>
<feature type="transmembrane region" description="Helical" evidence="6">
    <location>
        <begin position="247"/>
        <end position="267"/>
    </location>
</feature>
<feature type="transmembrane region" description="Helical" evidence="6">
    <location>
        <begin position="454"/>
        <end position="473"/>
    </location>
</feature>
<feature type="transmembrane region" description="Helical" evidence="6">
    <location>
        <begin position="108"/>
        <end position="133"/>
    </location>
</feature>
<evidence type="ECO:0000256" key="4">
    <source>
        <dbReference type="ARBA" id="ARBA00023136"/>
    </source>
</evidence>
<dbReference type="GO" id="GO:0008521">
    <property type="term" value="F:acetyl-CoA transmembrane transporter activity"/>
    <property type="evidence" value="ECO:0007669"/>
    <property type="project" value="InterPro"/>
</dbReference>
<feature type="compositionally biased region" description="Low complexity" evidence="5">
    <location>
        <begin position="65"/>
        <end position="76"/>
    </location>
</feature>
<dbReference type="SUPFAM" id="SSF103473">
    <property type="entry name" value="MFS general substrate transporter"/>
    <property type="match status" value="1"/>
</dbReference>
<feature type="transmembrane region" description="Helical" evidence="6">
    <location>
        <begin position="423"/>
        <end position="442"/>
    </location>
</feature>
<dbReference type="PANTHER" id="PTHR12778">
    <property type="entry name" value="SOLUTE CARRIER FAMILY 33 ACETYL-COA TRANSPORTER -RELATED"/>
    <property type="match status" value="1"/>
</dbReference>
<comment type="caution">
    <text evidence="7">The sequence shown here is derived from an EMBL/GenBank/DDBJ whole genome shotgun (WGS) entry which is preliminary data.</text>
</comment>
<feature type="transmembrane region" description="Helical" evidence="6">
    <location>
        <begin position="603"/>
        <end position="622"/>
    </location>
</feature>
<dbReference type="InterPro" id="IPR036259">
    <property type="entry name" value="MFS_trans_sf"/>
</dbReference>
<evidence type="ECO:0000256" key="5">
    <source>
        <dbReference type="SAM" id="MobiDB-lite"/>
    </source>
</evidence>
<dbReference type="InterPro" id="IPR004752">
    <property type="entry name" value="AmpG_permease/AT-1"/>
</dbReference>
<keyword evidence="8" id="KW-1185">Reference proteome</keyword>
<evidence type="ECO:0000256" key="3">
    <source>
        <dbReference type="ARBA" id="ARBA00022989"/>
    </source>
</evidence>
<feature type="region of interest" description="Disordered" evidence="5">
    <location>
        <begin position="65"/>
        <end position="101"/>
    </location>
</feature>
<evidence type="ECO:0000313" key="8">
    <source>
        <dbReference type="Proteomes" id="UP001165120"/>
    </source>
</evidence>
<evidence type="ECO:0000256" key="2">
    <source>
        <dbReference type="ARBA" id="ARBA00022692"/>
    </source>
</evidence>
<evidence type="ECO:0000313" key="7">
    <source>
        <dbReference type="EMBL" id="GME68752.1"/>
    </source>
</evidence>
<comment type="subcellular location">
    <subcellularLocation>
        <location evidence="1">Membrane</location>
        <topology evidence="1">Multi-pass membrane protein</topology>
    </subcellularLocation>
</comment>